<dbReference type="InterPro" id="IPR011032">
    <property type="entry name" value="GroES-like_sf"/>
</dbReference>
<dbReference type="Gene3D" id="3.30.70.3290">
    <property type="match status" value="1"/>
</dbReference>
<evidence type="ECO:0000256" key="1">
    <source>
        <dbReference type="ARBA" id="ARBA00023002"/>
    </source>
</evidence>
<dbReference type="InterPro" id="IPR020843">
    <property type="entry name" value="ER"/>
</dbReference>
<keyword evidence="3" id="KW-0808">Transferase</keyword>
<keyword evidence="8" id="KW-1185">Reference proteome</keyword>
<dbReference type="SMART" id="SM00827">
    <property type="entry name" value="PKS_AT"/>
    <property type="match status" value="1"/>
</dbReference>
<evidence type="ECO:0000259" key="5">
    <source>
        <dbReference type="PROSITE" id="PS52004"/>
    </source>
</evidence>
<reference evidence="7" key="1">
    <citation type="journal article" date="2020" name="Stud. Mycol.">
        <title>101 Dothideomycetes genomes: a test case for predicting lifestyles and emergence of pathogens.</title>
        <authorList>
            <person name="Haridas S."/>
            <person name="Albert R."/>
            <person name="Binder M."/>
            <person name="Bloem J."/>
            <person name="Labutti K."/>
            <person name="Salamov A."/>
            <person name="Andreopoulos B."/>
            <person name="Baker S."/>
            <person name="Barry K."/>
            <person name="Bills G."/>
            <person name="Bluhm B."/>
            <person name="Cannon C."/>
            <person name="Castanera R."/>
            <person name="Culley D."/>
            <person name="Daum C."/>
            <person name="Ezra D."/>
            <person name="Gonzalez J."/>
            <person name="Henrissat B."/>
            <person name="Kuo A."/>
            <person name="Liang C."/>
            <person name="Lipzen A."/>
            <person name="Lutzoni F."/>
            <person name="Magnuson J."/>
            <person name="Mondo S."/>
            <person name="Nolan M."/>
            <person name="Ohm R."/>
            <person name="Pangilinan J."/>
            <person name="Park H.-J."/>
            <person name="Ramirez L."/>
            <person name="Alfaro M."/>
            <person name="Sun H."/>
            <person name="Tritt A."/>
            <person name="Yoshinaga Y."/>
            <person name="Zwiers L.-H."/>
            <person name="Turgeon B."/>
            <person name="Goodwin S."/>
            <person name="Spatafora J."/>
            <person name="Crous P."/>
            <person name="Grigoriev I."/>
        </authorList>
    </citation>
    <scope>NUCLEOTIDE SEQUENCE</scope>
    <source>
        <strain evidence="7">CBS 122681</strain>
    </source>
</reference>
<feature type="region of interest" description="N-terminal hotdog fold" evidence="4">
    <location>
        <begin position="986"/>
        <end position="1112"/>
    </location>
</feature>
<dbReference type="GO" id="GO:0006633">
    <property type="term" value="P:fatty acid biosynthetic process"/>
    <property type="evidence" value="ECO:0007669"/>
    <property type="project" value="TreeGrafter"/>
</dbReference>
<dbReference type="SUPFAM" id="SSF53901">
    <property type="entry name" value="Thiolase-like"/>
    <property type="match status" value="1"/>
</dbReference>
<dbReference type="Pfam" id="PF16197">
    <property type="entry name" value="KAsynt_C_assoc"/>
    <property type="match status" value="1"/>
</dbReference>
<dbReference type="GO" id="GO:0044550">
    <property type="term" value="P:secondary metabolite biosynthetic process"/>
    <property type="evidence" value="ECO:0007669"/>
    <property type="project" value="TreeGrafter"/>
</dbReference>
<dbReference type="Gene3D" id="3.40.47.10">
    <property type="match status" value="1"/>
</dbReference>
<sequence>MSPSLNPLKNLEDSIAIIGLAFRLPGATSEAEFWDLLSSARSARSKVPQERFNVDAFYHPNPERADSSNVRHGHFLTEDISRFDAPFFSIQPNEAISMDPQQRLVLETSYHALDNAGLSVDSVAGSRTSVYIGTSSRDYESILTQDSDKPSKYIGTGIGTSLIANRVSWFLDLKGSSLAMDTGCSGSLVALHHACQTIRSGESDTALVGGVSLIISPDMSLVHLSNMGFFSPDGYCFSFDERANGYSKGEGVAIVVLKRLSDALRDGNTIREIVRSSSCNQDGHTPGLTVPSLDAQVENIRQAYFEAGLDLSDTAFFEAHGTGTQVGDTVEAEAIHHVFHRSREENPLHVGALKSNIGHLEAASGVAGLIKSVLSLERGIIPPNINFLRANPKIDSERWGLKFPTRPTDWPNNGVRRISLNSFGYGGTNAHVIPDDAASFLAQSGLQGQHNTIDGDGSVNNSNEHAIETEDAALDRNQHLANDAKDAIDAHLTPLAPEARLIVFSASDEIGLKNMIASYQQHLGVKRSAKALQNFSKYLDSLSFTLATRRSKLPWKTFAVIRSDIDLEQGFDARIQPAIRSSGPAQLHMIFSGQGAQYAQMGQELLVYKVYNESLTRAEAILRSLGCEWHLTSELAKLKTETLIDGPLFSQPACTALQLALIDLLSTWGIQPTAVVGHSSGEIAAAYAVGAIKFDQALKTAYFRGVVAAKLESNPSVEGSMSSIDMSREEIGPLIDSINSGITRIQVGCVNSNKNVTVTGQVEAISEINAQMQSKGVFSRRLAVTVPYHSTYMSTAAGEYREFLRDLSESAKSTTLRVGKKGHGGVRMFSSVTGREITPSELQSPDYWVQNMVSQVLFLEAMVEMLRSASDASHGQTHHLLEMGPHSVLQRPIKDIITYLKEEGVFHYESLLIKGQNAESTTLTAIGRLYCKNVPIDVSRVCRNLSKTHASQHLLDLPPYPFHHSTKYWHEGRTSRKYRFKKYPRHDFLGNQVADWNRLEPRWRNIVRLSEHPWLKDYTVCGKTLYPPGALLVVAFEAVRQFHDYDDEGIGSFQLEDVVFEEELIIPDTEEVEIQLNFHAVGGGYEFNIYAFENDEATLLCKGIIHTTAAQTVSASERKVTQEHFNERRRKCTDRVDASQYFGSVADMGYSFGPDFQKFPSLEYNDAKFAIGQLKQHVSREKNGSGISDDYIIHPSDLEAILQMSFAASSCGGTVKTPVQTSKTLRRLWLRNRKISQDDTIRCLGEETSRGMFDADFSISAVDAMGETILQIDRLHQTTNVNFDALEFECPIKRLAYRIAWKEDPELLSGAQTKELMRAALPPEEAPLDEDEDFQELLAYHYVHDAIISLRPEEVEEMPPHLQKYMAWAIQIFKKDHYEQLLHLFPKFANEHTRQVYEHQQASRSSAIELHVETGYQLLPILRGESDALDLLFNSGLAGRYYANEMFAANYKIIASYLDLRAHKNPALKILEVGAGTGGATKPIIAALSSDNEVTGQVPRHLDRMSFRVLDIEKDVISQNFPSAHYDVVVCSGVLHISASMQPILQNIRKLLKPGGKLVQFEPSNPATCRAGFTFGLLKDWWVSQEDHRRFTPLIGEERWDEDLRTAGFSGIDVAIPSNDIKERQTHSIFISTRVEHDKVELHTNDVSANLVIVADSKSNEQIQVAARMKQSMTDRHASCITSSFSGLNQADRKVPHNATYVFLVELESSFLRNSQHAERETPKDIMDQATRVIWVTRGGTQRPSNPDMSLVTGFGRSMMTEKLDLDFVELALHGASSVNSTAERVEQILNQRLDVNMKSQEPEYSEENGRLCIGRLVAADWVNEQIHGNIIRRKPLEGQLRDDKNSERCLRAAVAEPGHFDSVYFIDDLETAKAAVADTVKIRVEEATITSVDVEIAMGRKSGRGFGSECAVPLYKSAPESNVAKIPESMSFAQAANLPSAIMTAYYGIMISARPTEGESVLISIDSAVTRRAATAMALEARASVYVEVPDEAEQDELLKLFVLPSDHIFIKSSPTIPSIEDGFDFVISDNCAHYASRCNKTLASFGRLVDINPSPSLSLGKDCTYLAVDYANLISTRKRKGTLGDIMQPLMWFLEKIDSVATMPIFSASQLADAFAYLTESPKHDRAIVQLGSNAVVKIVPPRTPLTSFDPDATYVIGGGSGGIGRAIALWLISNGVKHILILARSGTASAAMQTLLTDLIAQGIDVQAPSCDLSKADLVRNVLEEVRDRMPPIKGVIQCTMVLREGIVENLTIED</sequence>
<dbReference type="Pfam" id="PF21089">
    <property type="entry name" value="PKS_DH_N"/>
    <property type="match status" value="1"/>
</dbReference>
<dbReference type="InterPro" id="IPR020841">
    <property type="entry name" value="PKS_Beta-ketoAc_synthase_dom"/>
</dbReference>
<dbReference type="EMBL" id="MU004294">
    <property type="protein sequence ID" value="KAF2661268.1"/>
    <property type="molecule type" value="Genomic_DNA"/>
</dbReference>
<dbReference type="InterPro" id="IPR056501">
    <property type="entry name" value="NAD-bd_HRPKS_sdrA"/>
</dbReference>
<dbReference type="InterPro" id="IPR029063">
    <property type="entry name" value="SAM-dependent_MTases_sf"/>
</dbReference>
<dbReference type="Proteomes" id="UP000799324">
    <property type="component" value="Unassembled WGS sequence"/>
</dbReference>
<dbReference type="InterPro" id="IPR013968">
    <property type="entry name" value="PKS_KR"/>
</dbReference>
<feature type="domain" description="PKS/mFAS DH" evidence="6">
    <location>
        <begin position="986"/>
        <end position="1286"/>
    </location>
</feature>
<evidence type="ECO:0000313" key="7">
    <source>
        <dbReference type="EMBL" id="KAF2661268.1"/>
    </source>
</evidence>
<dbReference type="InterPro" id="IPR049552">
    <property type="entry name" value="PKS_DH_N"/>
</dbReference>
<dbReference type="Gene3D" id="3.90.180.10">
    <property type="entry name" value="Medium-chain alcohol dehydrogenases, catalytic domain"/>
    <property type="match status" value="1"/>
</dbReference>
<gene>
    <name evidence="7" type="ORF">K491DRAFT_673942</name>
</gene>
<dbReference type="SMART" id="SM00826">
    <property type="entry name" value="PKS_DH"/>
    <property type="match status" value="1"/>
</dbReference>
<dbReference type="InterPro" id="IPR050091">
    <property type="entry name" value="PKS_NRPS_Biosynth_Enz"/>
</dbReference>
<dbReference type="InterPro" id="IPR016039">
    <property type="entry name" value="Thiolase-like"/>
</dbReference>
<dbReference type="SMART" id="SM00829">
    <property type="entry name" value="PKS_ER"/>
    <property type="match status" value="1"/>
</dbReference>
<dbReference type="Pfam" id="PF14765">
    <property type="entry name" value="PS-DH"/>
    <property type="match status" value="1"/>
</dbReference>
<dbReference type="Pfam" id="PF08242">
    <property type="entry name" value="Methyltransf_12"/>
    <property type="match status" value="1"/>
</dbReference>
<dbReference type="InterPro" id="IPR032821">
    <property type="entry name" value="PKS_assoc"/>
</dbReference>
<keyword evidence="2" id="KW-0511">Multifunctional enzyme</keyword>
<dbReference type="InterPro" id="IPR042104">
    <property type="entry name" value="PKS_dehydratase_sf"/>
</dbReference>
<dbReference type="Pfam" id="PF02801">
    <property type="entry name" value="Ketoacyl-synt_C"/>
    <property type="match status" value="1"/>
</dbReference>
<dbReference type="Gene3D" id="3.40.50.150">
    <property type="entry name" value="Vaccinia Virus protein VP39"/>
    <property type="match status" value="1"/>
</dbReference>
<dbReference type="InterPro" id="IPR036291">
    <property type="entry name" value="NAD(P)-bd_dom_sf"/>
</dbReference>
<dbReference type="Pfam" id="PF00109">
    <property type="entry name" value="ketoacyl-synt"/>
    <property type="match status" value="1"/>
</dbReference>
<dbReference type="InterPro" id="IPR016035">
    <property type="entry name" value="Acyl_Trfase/lysoPLipase"/>
</dbReference>
<dbReference type="InterPro" id="IPR014031">
    <property type="entry name" value="Ketoacyl_synth_C"/>
</dbReference>
<dbReference type="Gene3D" id="3.40.50.720">
    <property type="entry name" value="NAD(P)-binding Rossmann-like Domain"/>
    <property type="match status" value="1"/>
</dbReference>
<dbReference type="SMART" id="SM00825">
    <property type="entry name" value="PKS_KS"/>
    <property type="match status" value="1"/>
</dbReference>
<dbReference type="GO" id="GO:0016491">
    <property type="term" value="F:oxidoreductase activity"/>
    <property type="evidence" value="ECO:0007669"/>
    <property type="project" value="UniProtKB-KW"/>
</dbReference>
<evidence type="ECO:0000313" key="8">
    <source>
        <dbReference type="Proteomes" id="UP000799324"/>
    </source>
</evidence>
<dbReference type="Pfam" id="PF23114">
    <property type="entry name" value="NAD-bd_HRPKS_sdrA"/>
    <property type="match status" value="1"/>
</dbReference>
<dbReference type="CDD" id="cd02440">
    <property type="entry name" value="AdoMet_MTases"/>
    <property type="match status" value="1"/>
</dbReference>
<dbReference type="GO" id="GO:0004312">
    <property type="term" value="F:fatty acid synthase activity"/>
    <property type="evidence" value="ECO:0007669"/>
    <property type="project" value="TreeGrafter"/>
</dbReference>
<accession>A0A6A6TQR8</accession>
<dbReference type="CDD" id="cd00833">
    <property type="entry name" value="PKS"/>
    <property type="match status" value="1"/>
</dbReference>
<dbReference type="Pfam" id="PF00698">
    <property type="entry name" value="Acyl_transf_1"/>
    <property type="match status" value="1"/>
</dbReference>
<dbReference type="SUPFAM" id="SSF51735">
    <property type="entry name" value="NAD(P)-binding Rossmann-fold domains"/>
    <property type="match status" value="2"/>
</dbReference>
<proteinExistence type="predicted"/>
<feature type="region of interest" description="C-terminal hotdog fold" evidence="4">
    <location>
        <begin position="1133"/>
        <end position="1286"/>
    </location>
</feature>
<evidence type="ECO:0000259" key="6">
    <source>
        <dbReference type="PROSITE" id="PS52019"/>
    </source>
</evidence>
<dbReference type="SUPFAM" id="SSF53335">
    <property type="entry name" value="S-adenosyl-L-methionine-dependent methyltransferases"/>
    <property type="match status" value="1"/>
</dbReference>
<name>A0A6A6TQR8_9PLEO</name>
<dbReference type="SUPFAM" id="SSF55048">
    <property type="entry name" value="Probable ACP-binding domain of malonyl-CoA ACP transacylase"/>
    <property type="match status" value="1"/>
</dbReference>
<dbReference type="Pfam" id="PF08659">
    <property type="entry name" value="KR"/>
    <property type="match status" value="1"/>
</dbReference>
<dbReference type="InterPro" id="IPR049900">
    <property type="entry name" value="PKS_mFAS_DH"/>
</dbReference>
<dbReference type="Gene3D" id="3.10.129.110">
    <property type="entry name" value="Polyketide synthase dehydratase"/>
    <property type="match status" value="1"/>
</dbReference>
<evidence type="ECO:0000256" key="3">
    <source>
        <dbReference type="ARBA" id="ARBA00023315"/>
    </source>
</evidence>
<dbReference type="PANTHER" id="PTHR43775:SF29">
    <property type="entry name" value="ASPERFURANONE POLYKETIDE SYNTHASE AFOG-RELATED"/>
    <property type="match status" value="1"/>
</dbReference>
<comment type="caution">
    <text evidence="4">Lacks conserved residue(s) required for the propagation of feature annotation.</text>
</comment>
<evidence type="ECO:0000256" key="4">
    <source>
        <dbReference type="PROSITE-ProRule" id="PRU01363"/>
    </source>
</evidence>
<dbReference type="Gene3D" id="3.40.366.10">
    <property type="entry name" value="Malonyl-Coenzyme A Acyl Carrier Protein, domain 2"/>
    <property type="match status" value="1"/>
</dbReference>
<dbReference type="InterPro" id="IPR014030">
    <property type="entry name" value="Ketoacyl_synth_N"/>
</dbReference>
<dbReference type="InterPro" id="IPR020807">
    <property type="entry name" value="PKS_DH"/>
</dbReference>
<dbReference type="InterPro" id="IPR013217">
    <property type="entry name" value="Methyltransf_12"/>
</dbReference>
<dbReference type="InterPro" id="IPR016036">
    <property type="entry name" value="Malonyl_transacylase_ACP-bd"/>
</dbReference>
<dbReference type="InterPro" id="IPR001227">
    <property type="entry name" value="Ac_transferase_dom_sf"/>
</dbReference>
<dbReference type="InterPro" id="IPR014043">
    <property type="entry name" value="Acyl_transferase_dom"/>
</dbReference>
<dbReference type="PROSITE" id="PS52019">
    <property type="entry name" value="PKS_MFAS_DH"/>
    <property type="match status" value="1"/>
</dbReference>
<dbReference type="SUPFAM" id="SSF52151">
    <property type="entry name" value="FabD/lysophospholipase-like"/>
    <property type="match status" value="1"/>
</dbReference>
<organism evidence="7 8">
    <name type="scientific">Lophiostoma macrostomum CBS 122681</name>
    <dbReference type="NCBI Taxonomy" id="1314788"/>
    <lineage>
        <taxon>Eukaryota</taxon>
        <taxon>Fungi</taxon>
        <taxon>Dikarya</taxon>
        <taxon>Ascomycota</taxon>
        <taxon>Pezizomycotina</taxon>
        <taxon>Dothideomycetes</taxon>
        <taxon>Pleosporomycetidae</taxon>
        <taxon>Pleosporales</taxon>
        <taxon>Lophiostomataceae</taxon>
        <taxon>Lophiostoma</taxon>
    </lineage>
</organism>
<keyword evidence="3" id="KW-0012">Acyltransferase</keyword>
<feature type="domain" description="Ketosynthase family 3 (KS3)" evidence="5">
    <location>
        <begin position="12"/>
        <end position="436"/>
    </location>
</feature>
<keyword evidence="1" id="KW-0560">Oxidoreductase</keyword>
<dbReference type="InterPro" id="IPR049551">
    <property type="entry name" value="PKS_DH_C"/>
</dbReference>
<dbReference type="PROSITE" id="PS52004">
    <property type="entry name" value="KS3_2"/>
    <property type="match status" value="1"/>
</dbReference>
<dbReference type="OrthoDB" id="329835at2759"/>
<dbReference type="SUPFAM" id="SSF50129">
    <property type="entry name" value="GroES-like"/>
    <property type="match status" value="1"/>
</dbReference>
<evidence type="ECO:0000256" key="2">
    <source>
        <dbReference type="ARBA" id="ARBA00023268"/>
    </source>
</evidence>
<dbReference type="PANTHER" id="PTHR43775">
    <property type="entry name" value="FATTY ACID SYNTHASE"/>
    <property type="match status" value="1"/>
</dbReference>
<protein>
    <submittedName>
        <fullName evidence="7">Ketoacyl-synt-domain-containing protein</fullName>
    </submittedName>
</protein>